<reference evidence="7" key="1">
    <citation type="submission" date="2024-06" db="EMBL/GenBank/DDBJ databases">
        <authorList>
            <person name="Campbell A.G."/>
        </authorList>
    </citation>
    <scope>NUCLEOTIDE SEQUENCE</scope>
    <source>
        <strain evidence="7">EM17</strain>
    </source>
</reference>
<evidence type="ECO:0000259" key="6">
    <source>
        <dbReference type="SMART" id="SM00482"/>
    </source>
</evidence>
<comment type="subunit">
    <text evidence="1">Single-chain monomer with multiple functions.</text>
</comment>
<keyword evidence="4" id="KW-0540">Nuclease</keyword>
<dbReference type="Pfam" id="PF00476">
    <property type="entry name" value="DNA_pol_A"/>
    <property type="match status" value="1"/>
</dbReference>
<evidence type="ECO:0000313" key="8">
    <source>
        <dbReference type="Proteomes" id="UP001432995"/>
    </source>
</evidence>
<dbReference type="SMART" id="SM00482">
    <property type="entry name" value="POLAc"/>
    <property type="match status" value="1"/>
</dbReference>
<keyword evidence="3" id="KW-0235">DNA replication</keyword>
<feature type="domain" description="DNA-directed DNA polymerase family A palm" evidence="6">
    <location>
        <begin position="342"/>
        <end position="520"/>
    </location>
</feature>
<dbReference type="PANTHER" id="PTHR10133">
    <property type="entry name" value="DNA POLYMERASE I"/>
    <property type="match status" value="1"/>
</dbReference>
<organism evidence="7 8">
    <name type="scientific">Methylobacterium brachiatum</name>
    <dbReference type="NCBI Taxonomy" id="269660"/>
    <lineage>
        <taxon>Bacteria</taxon>
        <taxon>Pseudomonadati</taxon>
        <taxon>Pseudomonadota</taxon>
        <taxon>Alphaproteobacteria</taxon>
        <taxon>Hyphomicrobiales</taxon>
        <taxon>Methylobacteriaceae</taxon>
        <taxon>Methylobacterium</taxon>
    </lineage>
</organism>
<sequence length="521" mass="58722">MADYVFCDFEFNDRQVVLACFLDDEGNETSFDLRGGMGRAALQAFVDRHTGAIFVAYAAKAEMESFLRAGVNITPLRFIDLGAEANMISGTHPRYWVPKGSLLEHLRVFGVAALVDDDHKARMRHLIITNDTYTREQWRSIVRYCHSDVEVLPALFCAIIEVHQRIGTAWEKAHAIYRGEYLKASAILEHRSPGLPVDVAWIRMIFENKTAISNALAAQCNSHYGEAIYRFDRLRSRYAFSHSGLKACLDRLPYPIEWELTAAGSRRKLDNDYLDELVKTYPELTEFKRTRNALAQLNGGDLRDLVTPSGHVRPVSLPFYTKTGRNQPMAARGFLLNLAPWLRSTIRPHAGQVLVAADWSKQEIAIAAALSGDQALLDAYNTGDIYLALAKMAGAVPVDATAKSHPDERQAYKSVQLGLGYGMGPESLARSIFNDINQGKPAPVISIEEARLKARGIYRWHKETFVAYWRYLEQEAHAARKDGYTTSMDGWFYFADRRTPRTRLMNYPMQSNGAAMLREAV</sequence>
<dbReference type="InterPro" id="IPR002298">
    <property type="entry name" value="DNA_polymerase_A"/>
</dbReference>
<feature type="non-terminal residue" evidence="7">
    <location>
        <position position="521"/>
    </location>
</feature>
<proteinExistence type="predicted"/>
<keyword evidence="4" id="KW-0269">Exonuclease</keyword>
<keyword evidence="8" id="KW-1185">Reference proteome</keyword>
<dbReference type="EC" id="2.7.7.7" evidence="2"/>
<dbReference type="SUPFAM" id="SSF56672">
    <property type="entry name" value="DNA/RNA polymerases"/>
    <property type="match status" value="1"/>
</dbReference>
<dbReference type="InterPro" id="IPR001098">
    <property type="entry name" value="DNA-dir_DNA_pol_A_palm_dom"/>
</dbReference>
<evidence type="ECO:0000256" key="2">
    <source>
        <dbReference type="ARBA" id="ARBA00012417"/>
    </source>
</evidence>
<evidence type="ECO:0000256" key="3">
    <source>
        <dbReference type="ARBA" id="ARBA00022705"/>
    </source>
</evidence>
<keyword evidence="4" id="KW-0378">Hydrolase</keyword>
<accession>A0ABV1RBT3</accession>
<gene>
    <name evidence="7" type="ORF">ABS770_28240</name>
</gene>
<dbReference type="PANTHER" id="PTHR10133:SF27">
    <property type="entry name" value="DNA POLYMERASE NU"/>
    <property type="match status" value="1"/>
</dbReference>
<dbReference type="RefSeq" id="WP_350381570.1">
    <property type="nucleotide sequence ID" value="NZ_JBELQD010000084.1"/>
</dbReference>
<comment type="caution">
    <text evidence="7">The sequence shown here is derived from an EMBL/GenBank/DDBJ whole genome shotgun (WGS) entry which is preliminary data.</text>
</comment>
<evidence type="ECO:0000256" key="4">
    <source>
        <dbReference type="ARBA" id="ARBA00022839"/>
    </source>
</evidence>
<name>A0ABV1RBT3_9HYPH</name>
<evidence type="ECO:0000256" key="1">
    <source>
        <dbReference type="ARBA" id="ARBA00011541"/>
    </source>
</evidence>
<dbReference type="EMBL" id="JBELQD010000084">
    <property type="protein sequence ID" value="MER2292152.1"/>
    <property type="molecule type" value="Genomic_DNA"/>
</dbReference>
<dbReference type="Gene3D" id="1.10.150.20">
    <property type="entry name" value="5' to 3' exonuclease, C-terminal subdomain"/>
    <property type="match status" value="1"/>
</dbReference>
<evidence type="ECO:0000313" key="7">
    <source>
        <dbReference type="EMBL" id="MER2292152.1"/>
    </source>
</evidence>
<comment type="catalytic activity">
    <reaction evidence="5">
        <text>DNA(n) + a 2'-deoxyribonucleoside 5'-triphosphate = DNA(n+1) + diphosphate</text>
        <dbReference type="Rhea" id="RHEA:22508"/>
        <dbReference type="Rhea" id="RHEA-COMP:17339"/>
        <dbReference type="Rhea" id="RHEA-COMP:17340"/>
        <dbReference type="ChEBI" id="CHEBI:33019"/>
        <dbReference type="ChEBI" id="CHEBI:61560"/>
        <dbReference type="ChEBI" id="CHEBI:173112"/>
        <dbReference type="EC" id="2.7.7.7"/>
    </reaction>
</comment>
<dbReference type="Proteomes" id="UP001432995">
    <property type="component" value="Unassembled WGS sequence"/>
</dbReference>
<dbReference type="Gene3D" id="3.30.70.370">
    <property type="match status" value="1"/>
</dbReference>
<dbReference type="InterPro" id="IPR043502">
    <property type="entry name" value="DNA/RNA_pol_sf"/>
</dbReference>
<evidence type="ECO:0000256" key="5">
    <source>
        <dbReference type="ARBA" id="ARBA00049244"/>
    </source>
</evidence>
<protein>
    <recommendedName>
        <fullName evidence="2">DNA-directed DNA polymerase</fullName>
        <ecNumber evidence="2">2.7.7.7</ecNumber>
    </recommendedName>
</protein>